<dbReference type="EMBL" id="ACOP02000040">
    <property type="protein sequence ID" value="EEU96960.1"/>
    <property type="molecule type" value="Genomic_DNA"/>
</dbReference>
<sequence>MAKDSFFAIIAYGSKIIFCRRTKSNISRAKRSEAYTLESATACQGLPY</sequence>
<protein>
    <submittedName>
        <fullName evidence="1">Uncharacterized protein</fullName>
    </submittedName>
</protein>
<organism evidence="1 2">
    <name type="scientific">Faecalibacterium duncaniae (strain DSM 17677 / JCM 31915 / A2-165)</name>
    <name type="common">Faecalibacterium prausnitzii</name>
    <dbReference type="NCBI Taxonomy" id="411483"/>
    <lineage>
        <taxon>Bacteria</taxon>
        <taxon>Bacillati</taxon>
        <taxon>Bacillota</taxon>
        <taxon>Clostridia</taxon>
        <taxon>Eubacteriales</taxon>
        <taxon>Oscillospiraceae</taxon>
        <taxon>Faecalibacterium</taxon>
    </lineage>
</organism>
<dbReference type="STRING" id="411483.FAEPRAA2165_01412"/>
<gene>
    <name evidence="1" type="ORF">FAEPRAA2165_01412</name>
</gene>
<accession>C7H542</accession>
<reference evidence="1" key="1">
    <citation type="submission" date="2009-08" db="EMBL/GenBank/DDBJ databases">
        <authorList>
            <person name="Weinstock G."/>
            <person name="Sodergren E."/>
            <person name="Clifton S."/>
            <person name="Fulton L."/>
            <person name="Fulton B."/>
            <person name="Courtney L."/>
            <person name="Fronick C."/>
            <person name="Harrison M."/>
            <person name="Strong C."/>
            <person name="Farmer C."/>
            <person name="Delahaunty K."/>
            <person name="Markovic C."/>
            <person name="Hall O."/>
            <person name="Minx P."/>
            <person name="Tomlinson C."/>
            <person name="Mitreva M."/>
            <person name="Nelson J."/>
            <person name="Hou S."/>
            <person name="Wollam A."/>
            <person name="Pepin K.H."/>
            <person name="Johnson M."/>
            <person name="Bhonagiri V."/>
            <person name="Nash W.E."/>
            <person name="Warren W."/>
            <person name="Chinwalla A."/>
            <person name="Mardis E.R."/>
            <person name="Wilson R.K."/>
        </authorList>
    </citation>
    <scope>NUCLEOTIDE SEQUENCE [LARGE SCALE GENOMIC DNA]</scope>
    <source>
        <strain evidence="1">A2-165</strain>
    </source>
</reference>
<name>C7H542_FAED2</name>
<evidence type="ECO:0000313" key="1">
    <source>
        <dbReference type="EMBL" id="EEU96960.1"/>
    </source>
</evidence>
<dbReference type="AlphaFoldDB" id="C7H542"/>
<comment type="caution">
    <text evidence="1">The sequence shown here is derived from an EMBL/GenBank/DDBJ whole genome shotgun (WGS) entry which is preliminary data.</text>
</comment>
<proteinExistence type="predicted"/>
<dbReference type="HOGENOM" id="CLU_3153032_0_0_9"/>
<evidence type="ECO:0000313" key="2">
    <source>
        <dbReference type="Proteomes" id="UP000004619"/>
    </source>
</evidence>
<dbReference type="Proteomes" id="UP000004619">
    <property type="component" value="Unassembled WGS sequence"/>
</dbReference>
<keyword evidence="2" id="KW-1185">Reference proteome</keyword>